<reference evidence="2" key="1">
    <citation type="submission" date="2020-08" db="EMBL/GenBank/DDBJ databases">
        <authorList>
            <person name="Cejkova D."/>
            <person name="Kubasova T."/>
            <person name="Jahodarova E."/>
            <person name="Rychlik I."/>
        </authorList>
    </citation>
    <scope>NUCLEOTIDE SEQUENCE</scope>
    <source>
        <strain evidence="2">An824</strain>
    </source>
</reference>
<dbReference type="EMBL" id="JACJJG010000059">
    <property type="protein sequence ID" value="MBM6674203.1"/>
    <property type="molecule type" value="Genomic_DNA"/>
</dbReference>
<comment type="caution">
    <text evidence="2">The sequence shown here is derived from an EMBL/GenBank/DDBJ whole genome shotgun (WGS) entry which is preliminary data.</text>
</comment>
<evidence type="ECO:0000256" key="1">
    <source>
        <dbReference type="SAM" id="SignalP"/>
    </source>
</evidence>
<proteinExistence type="predicted"/>
<dbReference type="PROSITE" id="PS51257">
    <property type="entry name" value="PROKAR_LIPOPROTEIN"/>
    <property type="match status" value="1"/>
</dbReference>
<feature type="signal peptide" evidence="1">
    <location>
        <begin position="1"/>
        <end position="22"/>
    </location>
</feature>
<evidence type="ECO:0000313" key="3">
    <source>
        <dbReference type="Proteomes" id="UP000706891"/>
    </source>
</evidence>
<dbReference type="RefSeq" id="WP_205105374.1">
    <property type="nucleotide sequence ID" value="NZ_JACJJG010000059.1"/>
</dbReference>
<feature type="chain" id="PRO_5036875972" evidence="1">
    <location>
        <begin position="23"/>
        <end position="114"/>
    </location>
</feature>
<gene>
    <name evidence="2" type="ORF">H6A34_09985</name>
</gene>
<keyword evidence="3" id="KW-1185">Reference proteome</keyword>
<accession>A0A939B8B1</accession>
<organism evidence="2 3">
    <name type="scientific">Marseilla massiliensis</name>
    <dbReference type="NCBI Taxonomy" id="1841864"/>
    <lineage>
        <taxon>Bacteria</taxon>
        <taxon>Pseudomonadati</taxon>
        <taxon>Bacteroidota</taxon>
        <taxon>Bacteroidia</taxon>
        <taxon>Bacteroidales</taxon>
        <taxon>Prevotellaceae</taxon>
        <taxon>Marseilla</taxon>
    </lineage>
</organism>
<reference evidence="2" key="2">
    <citation type="journal article" date="2021" name="Sci. Rep.">
        <title>The distribution of antibiotic resistance genes in chicken gut microbiota commensals.</title>
        <authorList>
            <person name="Juricova H."/>
            <person name="Matiasovicova J."/>
            <person name="Kubasova T."/>
            <person name="Cejkova D."/>
            <person name="Rychlik I."/>
        </authorList>
    </citation>
    <scope>NUCLEOTIDE SEQUENCE</scope>
    <source>
        <strain evidence="2">An824</strain>
    </source>
</reference>
<dbReference type="Proteomes" id="UP000706891">
    <property type="component" value="Unassembled WGS sequence"/>
</dbReference>
<protein>
    <submittedName>
        <fullName evidence="2">Uncharacterized protein</fullName>
    </submittedName>
</protein>
<sequence length="114" mass="12938">MMKKILLLMCCTAMLTLFGCKANYPVAQQSGDDDIAYLLFVSTSDSRNTDIEVTVDETTRFTARTVKSRKANRRGTRYSVQPGKRKITVTKDGNTIYDRYVFLSPQETKKITLP</sequence>
<evidence type="ECO:0000313" key="2">
    <source>
        <dbReference type="EMBL" id="MBM6674203.1"/>
    </source>
</evidence>
<keyword evidence="1" id="KW-0732">Signal</keyword>
<name>A0A939B8B1_9BACT</name>
<dbReference type="AlphaFoldDB" id="A0A939B8B1"/>